<evidence type="ECO:0000256" key="8">
    <source>
        <dbReference type="SAM" id="MobiDB-lite"/>
    </source>
</evidence>
<dbReference type="EMBL" id="CAJNYV010004238">
    <property type="protein sequence ID" value="CAF3658085.1"/>
    <property type="molecule type" value="Genomic_DNA"/>
</dbReference>
<evidence type="ECO:0000313" key="16">
    <source>
        <dbReference type="EMBL" id="CAF4746446.1"/>
    </source>
</evidence>
<dbReference type="Proteomes" id="UP000663851">
    <property type="component" value="Unassembled WGS sequence"/>
</dbReference>
<dbReference type="InterPro" id="IPR027417">
    <property type="entry name" value="P-loop_NTPase"/>
</dbReference>
<dbReference type="EMBL" id="CAJOBO010001048">
    <property type="protein sequence ID" value="CAF4330663.1"/>
    <property type="molecule type" value="Genomic_DNA"/>
</dbReference>
<dbReference type="EMBL" id="CAJOBR010003645">
    <property type="protein sequence ID" value="CAF4746446.1"/>
    <property type="molecule type" value="Genomic_DNA"/>
</dbReference>
<dbReference type="Gene3D" id="3.40.50.300">
    <property type="entry name" value="P-loop containing nucleotide triphosphate hydrolases"/>
    <property type="match status" value="1"/>
</dbReference>
<evidence type="ECO:0000256" key="1">
    <source>
        <dbReference type="ARBA" id="ARBA00004193"/>
    </source>
</evidence>
<sequence length="252" mass="28595">MTSAFPNRMSPIKDQDDPTDSRCLQVDKNQRSHLHTKRAVTLDQESHDDKLRVVVLGSTKVGKTCLCQQFLQEKFLIDHKETVDELHSVELSLVDRQIILEILDTAGIDEFPVMRRIAIAHGDAFLILYAVNDAQSFRMAQKLHQLILEVKSDSTSTIPIIFVANKSDLNIEQREVNQEYAENIVHDQLKTTLVETTCHNRESVLNAFRVLLQSANLSLAYSPDIIRRSSDSSLLANRGQRTSNKRQSCAQQ</sequence>
<evidence type="ECO:0000256" key="3">
    <source>
        <dbReference type="ARBA" id="ARBA00022481"/>
    </source>
</evidence>
<evidence type="ECO:0000313" key="18">
    <source>
        <dbReference type="Proteomes" id="UP000663862"/>
    </source>
</evidence>
<evidence type="ECO:0000313" key="9">
    <source>
        <dbReference type="EMBL" id="CAF3275778.1"/>
    </source>
</evidence>
<evidence type="ECO:0000256" key="5">
    <source>
        <dbReference type="ARBA" id="ARBA00023136"/>
    </source>
</evidence>
<gene>
    <name evidence="11" type="ORF">FME351_LOCUS21881</name>
    <name evidence="13" type="ORF">HFQ381_LOCUS15433</name>
    <name evidence="12" type="ORF">KIK155_LOCUS23865</name>
    <name evidence="10" type="ORF">LUA448_LOCUS19634</name>
    <name evidence="16" type="ORF">QYT958_LOCUS20692</name>
    <name evidence="9" type="ORF">TIS948_LOCUS16592</name>
    <name evidence="17" type="ORF">TOA249_LOCUS22664</name>
    <name evidence="15" type="ORF">TSG867_LOCUS18917</name>
    <name evidence="14" type="ORF">UJA718_LOCUS20004</name>
</gene>
<reference evidence="15" key="1">
    <citation type="submission" date="2021-02" db="EMBL/GenBank/DDBJ databases">
        <authorList>
            <person name="Nowell W R."/>
        </authorList>
    </citation>
    <scope>NUCLEOTIDE SEQUENCE</scope>
</reference>
<dbReference type="PROSITE" id="PS51419">
    <property type="entry name" value="RAB"/>
    <property type="match status" value="1"/>
</dbReference>
<dbReference type="InterPro" id="IPR001806">
    <property type="entry name" value="Small_GTPase"/>
</dbReference>
<feature type="compositionally biased region" description="Basic and acidic residues" evidence="8">
    <location>
        <begin position="11"/>
        <end position="20"/>
    </location>
</feature>
<keyword evidence="19" id="KW-1185">Reference proteome</keyword>
<comment type="similarity">
    <text evidence="7">Belongs to the small GTPase superfamily. RasD family.</text>
</comment>
<dbReference type="Proteomes" id="UP000663848">
    <property type="component" value="Unassembled WGS sequence"/>
</dbReference>
<dbReference type="Proteomes" id="UP000663873">
    <property type="component" value="Unassembled WGS sequence"/>
</dbReference>
<keyword evidence="4" id="KW-0342">GTP-binding</keyword>
<dbReference type="NCBIfam" id="TIGR00231">
    <property type="entry name" value="small_GTP"/>
    <property type="match status" value="1"/>
</dbReference>
<dbReference type="PANTHER" id="PTHR46149">
    <property type="entry name" value="MIP08469P"/>
    <property type="match status" value="1"/>
</dbReference>
<keyword evidence="4" id="KW-0547">Nucleotide-binding</keyword>
<dbReference type="GO" id="GO:0005525">
    <property type="term" value="F:GTP binding"/>
    <property type="evidence" value="ECO:0007669"/>
    <property type="project" value="UniProtKB-KW"/>
</dbReference>
<evidence type="ECO:0000313" key="19">
    <source>
        <dbReference type="Proteomes" id="UP000663873"/>
    </source>
</evidence>
<keyword evidence="5" id="KW-0472">Membrane</keyword>
<dbReference type="EMBL" id="CAJNYD010002532">
    <property type="protein sequence ID" value="CAF3423241.1"/>
    <property type="molecule type" value="Genomic_DNA"/>
</dbReference>
<organism evidence="15 18">
    <name type="scientific">Rotaria socialis</name>
    <dbReference type="NCBI Taxonomy" id="392032"/>
    <lineage>
        <taxon>Eukaryota</taxon>
        <taxon>Metazoa</taxon>
        <taxon>Spiralia</taxon>
        <taxon>Gnathifera</taxon>
        <taxon>Rotifera</taxon>
        <taxon>Eurotatoria</taxon>
        <taxon>Bdelloidea</taxon>
        <taxon>Philodinida</taxon>
        <taxon>Philodinidae</taxon>
        <taxon>Rotaria</taxon>
    </lineage>
</organism>
<dbReference type="EMBL" id="CAJNYU010002759">
    <property type="protein sequence ID" value="CAF3599575.1"/>
    <property type="molecule type" value="Genomic_DNA"/>
</dbReference>
<evidence type="ECO:0000313" key="15">
    <source>
        <dbReference type="EMBL" id="CAF4474485.1"/>
    </source>
</evidence>
<evidence type="ECO:0000313" key="12">
    <source>
        <dbReference type="EMBL" id="CAF3658085.1"/>
    </source>
</evidence>
<evidence type="ECO:0000313" key="14">
    <source>
        <dbReference type="EMBL" id="CAF4413484.1"/>
    </source>
</evidence>
<dbReference type="AlphaFoldDB" id="A0A820TNN1"/>
<evidence type="ECO:0000256" key="2">
    <source>
        <dbReference type="ARBA" id="ARBA00022475"/>
    </source>
</evidence>
<dbReference type="EMBL" id="CAJOBQ010001291">
    <property type="protein sequence ID" value="CAF4474485.1"/>
    <property type="molecule type" value="Genomic_DNA"/>
</dbReference>
<dbReference type="SMART" id="SM00175">
    <property type="entry name" value="RAB"/>
    <property type="match status" value="1"/>
</dbReference>
<dbReference type="PANTHER" id="PTHR46149:SF7">
    <property type="entry name" value="GTP-BINDING PROTEIN DI-RAS2"/>
    <property type="match status" value="1"/>
</dbReference>
<protein>
    <submittedName>
        <fullName evidence="15">Uncharacterized protein</fullName>
    </submittedName>
</protein>
<comment type="caution">
    <text evidence="15">The sequence shown here is derived from an EMBL/GenBank/DDBJ whole genome shotgun (WGS) entry which is preliminary data.</text>
</comment>
<evidence type="ECO:0000313" key="10">
    <source>
        <dbReference type="EMBL" id="CAF3423241.1"/>
    </source>
</evidence>
<dbReference type="Proteomes" id="UP000663862">
    <property type="component" value="Unassembled WGS sequence"/>
</dbReference>
<dbReference type="Proteomes" id="UP000663865">
    <property type="component" value="Unassembled WGS sequence"/>
</dbReference>
<evidence type="ECO:0000313" key="17">
    <source>
        <dbReference type="EMBL" id="CAF4789719.1"/>
    </source>
</evidence>
<evidence type="ECO:0000256" key="7">
    <source>
        <dbReference type="ARBA" id="ARBA00038061"/>
    </source>
</evidence>
<evidence type="ECO:0000256" key="4">
    <source>
        <dbReference type="ARBA" id="ARBA00023134"/>
    </source>
</evidence>
<keyword evidence="3" id="KW-0488">Methylation</keyword>
<keyword evidence="6" id="KW-0449">Lipoprotein</keyword>
<evidence type="ECO:0000256" key="6">
    <source>
        <dbReference type="ARBA" id="ARBA00023288"/>
    </source>
</evidence>
<dbReference type="Proteomes" id="UP000663869">
    <property type="component" value="Unassembled WGS sequence"/>
</dbReference>
<dbReference type="GO" id="GO:0003924">
    <property type="term" value="F:GTPase activity"/>
    <property type="evidence" value="ECO:0007669"/>
    <property type="project" value="InterPro"/>
</dbReference>
<keyword evidence="2" id="KW-1003">Cell membrane</keyword>
<evidence type="ECO:0000313" key="13">
    <source>
        <dbReference type="EMBL" id="CAF4330663.1"/>
    </source>
</evidence>
<dbReference type="EMBL" id="CAJOBP010003646">
    <property type="protein sequence ID" value="CAF4413484.1"/>
    <property type="molecule type" value="Genomic_DNA"/>
</dbReference>
<dbReference type="InterPro" id="IPR005225">
    <property type="entry name" value="Small_GTP-bd"/>
</dbReference>
<evidence type="ECO:0000313" key="11">
    <source>
        <dbReference type="EMBL" id="CAF3599575.1"/>
    </source>
</evidence>
<accession>A0A820TNN1</accession>
<name>A0A820TNN1_9BILA</name>
<comment type="subcellular location">
    <subcellularLocation>
        <location evidence="1">Cell membrane</location>
        <topology evidence="1">Lipid-anchor</topology>
    </subcellularLocation>
</comment>
<dbReference type="Proteomes" id="UP000663833">
    <property type="component" value="Unassembled WGS sequence"/>
</dbReference>
<dbReference type="SUPFAM" id="SSF52540">
    <property type="entry name" value="P-loop containing nucleoside triphosphate hydrolases"/>
    <property type="match status" value="1"/>
</dbReference>
<dbReference type="EMBL" id="CAJNXB010002772">
    <property type="protein sequence ID" value="CAF3275778.1"/>
    <property type="molecule type" value="Genomic_DNA"/>
</dbReference>
<dbReference type="EMBL" id="CAJOBS010002085">
    <property type="protein sequence ID" value="CAF4789719.1"/>
    <property type="molecule type" value="Genomic_DNA"/>
</dbReference>
<dbReference type="Proteomes" id="UP000663838">
    <property type="component" value="Unassembled WGS sequence"/>
</dbReference>
<dbReference type="OrthoDB" id="265044at2759"/>
<dbReference type="SMART" id="SM00174">
    <property type="entry name" value="RHO"/>
    <property type="match status" value="1"/>
</dbReference>
<dbReference type="GO" id="GO:0005886">
    <property type="term" value="C:plasma membrane"/>
    <property type="evidence" value="ECO:0007669"/>
    <property type="project" value="UniProtKB-SubCell"/>
</dbReference>
<dbReference type="InterPro" id="IPR052236">
    <property type="entry name" value="Small_GTPase_RasD"/>
</dbReference>
<dbReference type="PRINTS" id="PR00449">
    <property type="entry name" value="RASTRNSFRMNG"/>
</dbReference>
<dbReference type="Proteomes" id="UP000663825">
    <property type="component" value="Unassembled WGS sequence"/>
</dbReference>
<proteinExistence type="inferred from homology"/>
<dbReference type="SMART" id="SM00173">
    <property type="entry name" value="RAS"/>
    <property type="match status" value="1"/>
</dbReference>
<dbReference type="Pfam" id="PF00071">
    <property type="entry name" value="Ras"/>
    <property type="match status" value="1"/>
</dbReference>
<feature type="region of interest" description="Disordered" evidence="8">
    <location>
        <begin position="1"/>
        <end position="22"/>
    </location>
</feature>
<dbReference type="PROSITE" id="PS51421">
    <property type="entry name" value="RAS"/>
    <property type="match status" value="1"/>
</dbReference>